<gene>
    <name evidence="1" type="ORF">BV22DRAFT_1027827</name>
</gene>
<reference evidence="1" key="1">
    <citation type="journal article" date="2021" name="New Phytol.">
        <title>Evolutionary innovations through gain and loss of genes in the ectomycorrhizal Boletales.</title>
        <authorList>
            <person name="Wu G."/>
            <person name="Miyauchi S."/>
            <person name="Morin E."/>
            <person name="Kuo A."/>
            <person name="Drula E."/>
            <person name="Varga T."/>
            <person name="Kohler A."/>
            <person name="Feng B."/>
            <person name="Cao Y."/>
            <person name="Lipzen A."/>
            <person name="Daum C."/>
            <person name="Hundley H."/>
            <person name="Pangilinan J."/>
            <person name="Johnson J."/>
            <person name="Barry K."/>
            <person name="LaButti K."/>
            <person name="Ng V."/>
            <person name="Ahrendt S."/>
            <person name="Min B."/>
            <person name="Choi I.G."/>
            <person name="Park H."/>
            <person name="Plett J.M."/>
            <person name="Magnuson J."/>
            <person name="Spatafora J.W."/>
            <person name="Nagy L.G."/>
            <person name="Henrissat B."/>
            <person name="Grigoriev I.V."/>
            <person name="Yang Z.L."/>
            <person name="Xu J."/>
            <person name="Martin F.M."/>
        </authorList>
    </citation>
    <scope>NUCLEOTIDE SEQUENCE</scope>
    <source>
        <strain evidence="1">KUC20120723A-06</strain>
    </source>
</reference>
<sequence length="474" mass="52125">MGTEQPLYRRTPASVTAQSPQKLNLRSSWQTLKRSLSFPFPPSPQIFRIMLAINAARRAPAVLRSAVAPLSTWSAVPAGPPDPILGITEAFKADTDSRKINLGVGAYRDENGKPYVLNAVKKAEEIMTAAKQDKEYLPITGLAGFTKNAAKLAYGADSVPLNQNAIAVTQTISGTGALRIGGAFLARHYPHAKIIYLPTPTWGNHIPLFKDSGLEVRNYRYFDKKTVGLDFEGLKEDLKNAPEGAIVLLHACAHNPTGVDPTQSQWAEISDLVAEKKLFPFFDMAYQGFASGDTNRDAFAVRHFVSQGHQVALCQSFAKNMGLYGERVGAFSLTTKDEDERKRVDSQLKIIVRPMYSNPPLHGAHIANTILSNAELYQEWEGEVKGMANRIISMRERLYELLTNGYQTPGEWGHIKSQIGMFSFTGLKTEQCKALADKAHIYMTMDGRISMAGLNGSNIEYFAQGVDAAVRGNL</sequence>
<organism evidence="1 2">
    <name type="scientific">Leucogyrophana mollusca</name>
    <dbReference type="NCBI Taxonomy" id="85980"/>
    <lineage>
        <taxon>Eukaryota</taxon>
        <taxon>Fungi</taxon>
        <taxon>Dikarya</taxon>
        <taxon>Basidiomycota</taxon>
        <taxon>Agaricomycotina</taxon>
        <taxon>Agaricomycetes</taxon>
        <taxon>Agaricomycetidae</taxon>
        <taxon>Boletales</taxon>
        <taxon>Boletales incertae sedis</taxon>
        <taxon>Leucogyrophana</taxon>
    </lineage>
</organism>
<keyword evidence="2" id="KW-1185">Reference proteome</keyword>
<protein>
    <submittedName>
        <fullName evidence="1">Uncharacterized protein</fullName>
    </submittedName>
</protein>
<dbReference type="Proteomes" id="UP000790709">
    <property type="component" value="Unassembled WGS sequence"/>
</dbReference>
<proteinExistence type="predicted"/>
<accession>A0ACB8C0E0</accession>
<evidence type="ECO:0000313" key="1">
    <source>
        <dbReference type="EMBL" id="KAH7931068.1"/>
    </source>
</evidence>
<comment type="caution">
    <text evidence="1">The sequence shown here is derived from an EMBL/GenBank/DDBJ whole genome shotgun (WGS) entry which is preliminary data.</text>
</comment>
<name>A0ACB8C0E0_9AGAM</name>
<dbReference type="EMBL" id="MU266328">
    <property type="protein sequence ID" value="KAH7931068.1"/>
    <property type="molecule type" value="Genomic_DNA"/>
</dbReference>
<evidence type="ECO:0000313" key="2">
    <source>
        <dbReference type="Proteomes" id="UP000790709"/>
    </source>
</evidence>